<dbReference type="Pfam" id="PF09722">
    <property type="entry name" value="Xre_MbcA_ParS_C"/>
    <property type="match status" value="1"/>
</dbReference>
<sequence length="140" mass="15732">MTTTHNPPAVVMKAFTWAYQELGLTANEAAVMLGISEVAMHETALVGFEVETPESELQLAFIRLYHLLYALLDGDTDLMVDWFTRTNPHLNVIPKTVCHNLPGIEYVNDYLESIQGNKEITEVSYITAHPPEVETELVSR</sequence>
<evidence type="ECO:0000313" key="2">
    <source>
        <dbReference type="EMBL" id="QJR80678.1"/>
    </source>
</evidence>
<dbReference type="RefSeq" id="WP_075608021.1">
    <property type="nucleotide sequence ID" value="NZ_CP052766.1"/>
</dbReference>
<gene>
    <name evidence="2" type="ORF">CA267_007730</name>
</gene>
<dbReference type="KEGG" id="apel:CA267_007730"/>
<evidence type="ECO:0000313" key="3">
    <source>
        <dbReference type="Proteomes" id="UP000219285"/>
    </source>
</evidence>
<feature type="domain" description="Antitoxin Xre/MbcA/ParS-like toxin-binding" evidence="1">
    <location>
        <begin position="68"/>
        <end position="116"/>
    </location>
</feature>
<dbReference type="InterPro" id="IPR024467">
    <property type="entry name" value="Xre/MbcA/ParS-like_toxin-bd"/>
</dbReference>
<evidence type="ECO:0000259" key="1">
    <source>
        <dbReference type="Pfam" id="PF09722"/>
    </source>
</evidence>
<dbReference type="Proteomes" id="UP000219285">
    <property type="component" value="Chromosome"/>
</dbReference>
<keyword evidence="3" id="KW-1185">Reference proteome</keyword>
<organism evidence="2 3">
    <name type="scientific">Alteromonas pelagimontana</name>
    <dbReference type="NCBI Taxonomy" id="1858656"/>
    <lineage>
        <taxon>Bacteria</taxon>
        <taxon>Pseudomonadati</taxon>
        <taxon>Pseudomonadota</taxon>
        <taxon>Gammaproteobacteria</taxon>
        <taxon>Alteromonadales</taxon>
        <taxon>Alteromonadaceae</taxon>
        <taxon>Alteromonas/Salinimonas group</taxon>
        <taxon>Alteromonas</taxon>
    </lineage>
</organism>
<name>A0A6M4MCV4_9ALTE</name>
<accession>A0A6M4MCV4</accession>
<dbReference type="OrthoDB" id="6332823at2"/>
<protein>
    <submittedName>
        <fullName evidence="2">DUF2384 domain-containing protein</fullName>
    </submittedName>
</protein>
<dbReference type="AlphaFoldDB" id="A0A6M4MCV4"/>
<dbReference type="EMBL" id="CP052766">
    <property type="protein sequence ID" value="QJR80678.1"/>
    <property type="molecule type" value="Genomic_DNA"/>
</dbReference>
<reference evidence="2 3" key="2">
    <citation type="submission" date="2020-04" db="EMBL/GenBank/DDBJ databases">
        <title>Complete genome sequence of Alteromonas pelagimontana 5.12T.</title>
        <authorList>
            <person name="Sinha R.K."/>
            <person name="Krishnan K.P."/>
            <person name="Kurian J.P."/>
        </authorList>
    </citation>
    <scope>NUCLEOTIDE SEQUENCE [LARGE SCALE GENOMIC DNA]</scope>
    <source>
        <strain evidence="2 3">5.12</strain>
    </source>
</reference>
<reference evidence="3" key="1">
    <citation type="submission" date="2014-12" db="EMBL/GenBank/DDBJ databases">
        <title>Complete genome sequence of a multi-drug resistant Klebsiella pneumoniae.</title>
        <authorList>
            <person name="Hua X."/>
            <person name="Chen Q."/>
            <person name="Li X."/>
            <person name="Feng Y."/>
            <person name="Ruan Z."/>
            <person name="Yu Y."/>
        </authorList>
    </citation>
    <scope>NUCLEOTIDE SEQUENCE [LARGE SCALE GENOMIC DNA]</scope>
    <source>
        <strain evidence="3">5.12</strain>
    </source>
</reference>
<proteinExistence type="predicted"/>